<gene>
    <name evidence="2" type="ORF">SPIL2461_LOCUS1935</name>
</gene>
<dbReference type="Gene3D" id="1.10.287.110">
    <property type="entry name" value="DnaJ domain"/>
    <property type="match status" value="1"/>
</dbReference>
<dbReference type="EMBL" id="CAJNIZ010002025">
    <property type="protein sequence ID" value="CAE7204720.1"/>
    <property type="molecule type" value="Genomic_DNA"/>
</dbReference>
<sequence>FPSLRARVEDSDEEVPRTRRRDPPWMPPKQRPMPEQSEDDGSPSLSPPGARGIPPLPYLAFPAQCGPQATAIIRSIDQDLAANIDAPEEDRKRMMRKYLMRWHPDKNQDESKDTTTAVIQHLYARKAWFVQEASPAETAPLLA</sequence>
<evidence type="ECO:0000256" key="1">
    <source>
        <dbReference type="SAM" id="MobiDB-lite"/>
    </source>
</evidence>
<evidence type="ECO:0000313" key="2">
    <source>
        <dbReference type="EMBL" id="CAE7204720.1"/>
    </source>
</evidence>
<keyword evidence="3" id="KW-1185">Reference proteome</keyword>
<evidence type="ECO:0000313" key="3">
    <source>
        <dbReference type="Proteomes" id="UP000649617"/>
    </source>
</evidence>
<accession>A0A812JEB2</accession>
<proteinExistence type="predicted"/>
<reference evidence="2" key="1">
    <citation type="submission" date="2021-02" db="EMBL/GenBank/DDBJ databases">
        <authorList>
            <person name="Dougan E. K."/>
            <person name="Rhodes N."/>
            <person name="Thang M."/>
            <person name="Chan C."/>
        </authorList>
    </citation>
    <scope>NUCLEOTIDE SEQUENCE</scope>
</reference>
<evidence type="ECO:0008006" key="4">
    <source>
        <dbReference type="Google" id="ProtNLM"/>
    </source>
</evidence>
<feature type="compositionally biased region" description="Basic and acidic residues" evidence="1">
    <location>
        <begin position="1"/>
        <end position="23"/>
    </location>
</feature>
<organism evidence="2 3">
    <name type="scientific">Symbiodinium pilosum</name>
    <name type="common">Dinoflagellate</name>
    <dbReference type="NCBI Taxonomy" id="2952"/>
    <lineage>
        <taxon>Eukaryota</taxon>
        <taxon>Sar</taxon>
        <taxon>Alveolata</taxon>
        <taxon>Dinophyceae</taxon>
        <taxon>Suessiales</taxon>
        <taxon>Symbiodiniaceae</taxon>
        <taxon>Symbiodinium</taxon>
    </lineage>
</organism>
<dbReference type="Proteomes" id="UP000649617">
    <property type="component" value="Unassembled WGS sequence"/>
</dbReference>
<dbReference type="AlphaFoldDB" id="A0A812JEB2"/>
<dbReference type="SUPFAM" id="SSF46565">
    <property type="entry name" value="Chaperone J-domain"/>
    <property type="match status" value="1"/>
</dbReference>
<name>A0A812JEB2_SYMPI</name>
<dbReference type="OrthoDB" id="438427at2759"/>
<comment type="caution">
    <text evidence="2">The sequence shown here is derived from an EMBL/GenBank/DDBJ whole genome shotgun (WGS) entry which is preliminary data.</text>
</comment>
<feature type="non-terminal residue" evidence="2">
    <location>
        <position position="143"/>
    </location>
</feature>
<feature type="region of interest" description="Disordered" evidence="1">
    <location>
        <begin position="1"/>
        <end position="61"/>
    </location>
</feature>
<dbReference type="InterPro" id="IPR036869">
    <property type="entry name" value="J_dom_sf"/>
</dbReference>
<protein>
    <recommendedName>
        <fullName evidence="4">J domain-containing protein</fullName>
    </recommendedName>
</protein>